<name>A0A5B7GKX5_PORTR</name>
<sequence length="102" mass="10706">MPLATNATTIATATTTTNTTTITTTNTTTITTTNNTIAATTALHGRGKISGLATLRHHLPTGLQWLGGLKAVEKGTGCFAPYAEGLDGMPLLVHRLHEYGTW</sequence>
<accession>A0A5B7GKX5</accession>
<keyword evidence="2" id="KW-1185">Reference proteome</keyword>
<dbReference type="Proteomes" id="UP000324222">
    <property type="component" value="Unassembled WGS sequence"/>
</dbReference>
<proteinExistence type="predicted"/>
<reference evidence="1 2" key="1">
    <citation type="submission" date="2019-05" db="EMBL/GenBank/DDBJ databases">
        <title>Another draft genome of Portunus trituberculatus and its Hox gene families provides insights of decapod evolution.</title>
        <authorList>
            <person name="Jeong J.-H."/>
            <person name="Song I."/>
            <person name="Kim S."/>
            <person name="Choi T."/>
            <person name="Kim D."/>
            <person name="Ryu S."/>
            <person name="Kim W."/>
        </authorList>
    </citation>
    <scope>NUCLEOTIDE SEQUENCE [LARGE SCALE GENOMIC DNA]</scope>
    <source>
        <tissue evidence="1">Muscle</tissue>
    </source>
</reference>
<protein>
    <submittedName>
        <fullName evidence="1">Uncharacterized protein</fullName>
    </submittedName>
</protein>
<comment type="caution">
    <text evidence="1">The sequence shown here is derived from an EMBL/GenBank/DDBJ whole genome shotgun (WGS) entry which is preliminary data.</text>
</comment>
<dbReference type="AlphaFoldDB" id="A0A5B7GKX5"/>
<dbReference type="EMBL" id="VSRR010015332">
    <property type="protein sequence ID" value="MPC58055.1"/>
    <property type="molecule type" value="Genomic_DNA"/>
</dbReference>
<gene>
    <name evidence="1" type="ORF">E2C01_052050</name>
</gene>
<evidence type="ECO:0000313" key="2">
    <source>
        <dbReference type="Proteomes" id="UP000324222"/>
    </source>
</evidence>
<organism evidence="1 2">
    <name type="scientific">Portunus trituberculatus</name>
    <name type="common">Swimming crab</name>
    <name type="synonym">Neptunus trituberculatus</name>
    <dbReference type="NCBI Taxonomy" id="210409"/>
    <lineage>
        <taxon>Eukaryota</taxon>
        <taxon>Metazoa</taxon>
        <taxon>Ecdysozoa</taxon>
        <taxon>Arthropoda</taxon>
        <taxon>Crustacea</taxon>
        <taxon>Multicrustacea</taxon>
        <taxon>Malacostraca</taxon>
        <taxon>Eumalacostraca</taxon>
        <taxon>Eucarida</taxon>
        <taxon>Decapoda</taxon>
        <taxon>Pleocyemata</taxon>
        <taxon>Brachyura</taxon>
        <taxon>Eubrachyura</taxon>
        <taxon>Portunoidea</taxon>
        <taxon>Portunidae</taxon>
        <taxon>Portuninae</taxon>
        <taxon>Portunus</taxon>
    </lineage>
</organism>
<evidence type="ECO:0000313" key="1">
    <source>
        <dbReference type="EMBL" id="MPC58055.1"/>
    </source>
</evidence>